<evidence type="ECO:0000259" key="1">
    <source>
        <dbReference type="Pfam" id="PF22936"/>
    </source>
</evidence>
<gene>
    <name evidence="2" type="ORF">CK203_021085</name>
</gene>
<proteinExistence type="predicted"/>
<dbReference type="InterPro" id="IPR054722">
    <property type="entry name" value="PolX-like_BBD"/>
</dbReference>
<sequence length="134" mass="14870">MPKSLCKQHGVIPTLKIVLPQLPNMQAKSSHKWYLDNGYSRCMAGDRTYFTSLENYNGGTIAFGYGSLDRVKGKGSIVIPSCPILDGVLYVEGLKENLPNISQMCNKDHRVNTCQDLCQVVKKEGKIVITGHKK</sequence>
<evidence type="ECO:0000313" key="3">
    <source>
        <dbReference type="Proteomes" id="UP000288805"/>
    </source>
</evidence>
<organism evidence="2 3">
    <name type="scientific">Vitis vinifera</name>
    <name type="common">Grape</name>
    <dbReference type="NCBI Taxonomy" id="29760"/>
    <lineage>
        <taxon>Eukaryota</taxon>
        <taxon>Viridiplantae</taxon>
        <taxon>Streptophyta</taxon>
        <taxon>Embryophyta</taxon>
        <taxon>Tracheophyta</taxon>
        <taxon>Spermatophyta</taxon>
        <taxon>Magnoliopsida</taxon>
        <taxon>eudicotyledons</taxon>
        <taxon>Gunneridae</taxon>
        <taxon>Pentapetalae</taxon>
        <taxon>rosids</taxon>
        <taxon>Vitales</taxon>
        <taxon>Vitaceae</taxon>
        <taxon>Viteae</taxon>
        <taxon>Vitis</taxon>
    </lineage>
</organism>
<dbReference type="EMBL" id="QGNW01000024">
    <property type="protein sequence ID" value="RVX13434.1"/>
    <property type="molecule type" value="Genomic_DNA"/>
</dbReference>
<protein>
    <recommendedName>
        <fullName evidence="1">Retrovirus-related Pol polyprotein from transposon TNT 1-94-like beta-barrel domain-containing protein</fullName>
    </recommendedName>
</protein>
<dbReference type="Proteomes" id="UP000288805">
    <property type="component" value="Unassembled WGS sequence"/>
</dbReference>
<comment type="caution">
    <text evidence="2">The sequence shown here is derived from an EMBL/GenBank/DDBJ whole genome shotgun (WGS) entry which is preliminary data.</text>
</comment>
<dbReference type="Pfam" id="PF22936">
    <property type="entry name" value="Pol_BBD"/>
    <property type="match status" value="1"/>
</dbReference>
<evidence type="ECO:0000313" key="2">
    <source>
        <dbReference type="EMBL" id="RVX13434.1"/>
    </source>
</evidence>
<feature type="domain" description="Retrovirus-related Pol polyprotein from transposon TNT 1-94-like beta-barrel" evidence="1">
    <location>
        <begin position="33"/>
        <end position="107"/>
    </location>
</feature>
<name>A0A438JWT4_VITVI</name>
<accession>A0A438JWT4</accession>
<reference evidence="2 3" key="1">
    <citation type="journal article" date="2018" name="PLoS Genet.">
        <title>Population sequencing reveals clonal diversity and ancestral inbreeding in the grapevine cultivar Chardonnay.</title>
        <authorList>
            <person name="Roach M.J."/>
            <person name="Johnson D.L."/>
            <person name="Bohlmann J."/>
            <person name="van Vuuren H.J."/>
            <person name="Jones S.J."/>
            <person name="Pretorius I.S."/>
            <person name="Schmidt S.A."/>
            <person name="Borneman A.R."/>
        </authorList>
    </citation>
    <scope>NUCLEOTIDE SEQUENCE [LARGE SCALE GENOMIC DNA]</scope>
    <source>
        <strain evidence="3">cv. Chardonnay</strain>
        <tissue evidence="2">Leaf</tissue>
    </source>
</reference>
<dbReference type="AlphaFoldDB" id="A0A438JWT4"/>